<proteinExistence type="inferred from homology"/>
<evidence type="ECO:0000256" key="14">
    <source>
        <dbReference type="PIRSR" id="PIRSR603782-1"/>
    </source>
</evidence>
<feature type="binding site" evidence="14">
    <location>
        <position position="100"/>
    </location>
    <ligand>
        <name>Cu cation</name>
        <dbReference type="ChEBI" id="CHEBI:23378"/>
    </ligand>
</feature>
<keyword evidence="6 14" id="KW-0479">Metal-binding</keyword>
<evidence type="ECO:0000256" key="4">
    <source>
        <dbReference type="ARBA" id="ARBA00022448"/>
    </source>
</evidence>
<comment type="similarity">
    <text evidence="3">Belongs to the SCO1/2 family.</text>
</comment>
<evidence type="ECO:0000256" key="13">
    <source>
        <dbReference type="ARBA" id="ARBA00073576"/>
    </source>
</evidence>
<dbReference type="Gene3D" id="1.10.760.10">
    <property type="entry name" value="Cytochrome c-like domain"/>
    <property type="match status" value="2"/>
</dbReference>
<keyword evidence="9" id="KW-0249">Electron transport</keyword>
<dbReference type="STRING" id="45496.SAMN04488079_101244"/>
<dbReference type="GO" id="GO:0046872">
    <property type="term" value="F:metal ion binding"/>
    <property type="evidence" value="ECO:0007669"/>
    <property type="project" value="UniProtKB-KW"/>
</dbReference>
<evidence type="ECO:0000256" key="2">
    <source>
        <dbReference type="ARBA" id="ARBA00004856"/>
    </source>
</evidence>
<reference evidence="20" key="1">
    <citation type="submission" date="2016-10" db="EMBL/GenBank/DDBJ databases">
        <authorList>
            <person name="Varghese N."/>
            <person name="Submissions S."/>
        </authorList>
    </citation>
    <scope>NUCLEOTIDE SEQUENCE [LARGE SCALE GENOMIC DNA]</scope>
    <source>
        <strain evidence="20">DSM 11578</strain>
    </source>
</reference>
<organism evidence="19 20">
    <name type="scientific">Methylophaga sulfidovorans</name>
    <dbReference type="NCBI Taxonomy" id="45496"/>
    <lineage>
        <taxon>Bacteria</taxon>
        <taxon>Pseudomonadati</taxon>
        <taxon>Pseudomonadota</taxon>
        <taxon>Gammaproteobacteria</taxon>
        <taxon>Thiotrichales</taxon>
        <taxon>Piscirickettsiaceae</taxon>
        <taxon>Methylophaga</taxon>
    </lineage>
</organism>
<keyword evidence="19" id="KW-0575">Peroxidase</keyword>
<evidence type="ECO:0000259" key="18">
    <source>
        <dbReference type="PROSITE" id="PS51007"/>
    </source>
</evidence>
<evidence type="ECO:0000256" key="6">
    <source>
        <dbReference type="ARBA" id="ARBA00022723"/>
    </source>
</evidence>
<evidence type="ECO:0000313" key="20">
    <source>
        <dbReference type="Proteomes" id="UP000198924"/>
    </source>
</evidence>
<keyword evidence="7 17" id="KW-0732">Signal</keyword>
<dbReference type="InterPro" id="IPR036909">
    <property type="entry name" value="Cyt_c-like_dom_sf"/>
</dbReference>
<dbReference type="PANTHER" id="PTHR30600">
    <property type="entry name" value="CYTOCHROME C PEROXIDASE-RELATED"/>
    <property type="match status" value="1"/>
</dbReference>
<dbReference type="Gene3D" id="3.40.30.10">
    <property type="entry name" value="Glutaredoxin"/>
    <property type="match status" value="1"/>
</dbReference>
<feature type="signal peptide" evidence="17">
    <location>
        <begin position="1"/>
        <end position="24"/>
    </location>
</feature>
<dbReference type="InterPro" id="IPR051395">
    <property type="entry name" value="Cytochrome_c_Peroxidase/MauG"/>
</dbReference>
<evidence type="ECO:0000256" key="8">
    <source>
        <dbReference type="ARBA" id="ARBA00022764"/>
    </source>
</evidence>
<keyword evidence="8" id="KW-0574">Periplasm</keyword>
<evidence type="ECO:0000313" key="19">
    <source>
        <dbReference type="EMBL" id="SFJ79745.1"/>
    </source>
</evidence>
<dbReference type="InterPro" id="IPR036249">
    <property type="entry name" value="Thioredoxin-like_sf"/>
</dbReference>
<dbReference type="GO" id="GO:0009055">
    <property type="term" value="F:electron transfer activity"/>
    <property type="evidence" value="ECO:0007669"/>
    <property type="project" value="InterPro"/>
</dbReference>
<evidence type="ECO:0000256" key="16">
    <source>
        <dbReference type="PROSITE-ProRule" id="PRU00433"/>
    </source>
</evidence>
<dbReference type="EMBL" id="FOSH01000001">
    <property type="protein sequence ID" value="SFJ79745.1"/>
    <property type="molecule type" value="Genomic_DNA"/>
</dbReference>
<evidence type="ECO:0000256" key="7">
    <source>
        <dbReference type="ARBA" id="ARBA00022729"/>
    </source>
</evidence>
<dbReference type="SUPFAM" id="SSF46626">
    <property type="entry name" value="Cytochrome c"/>
    <property type="match status" value="2"/>
</dbReference>
<keyword evidence="14" id="KW-0186">Copper</keyword>
<keyword evidence="5 16" id="KW-0349">Heme</keyword>
<evidence type="ECO:0000256" key="12">
    <source>
        <dbReference type="ARBA" id="ARBA00058991"/>
    </source>
</evidence>
<dbReference type="OrthoDB" id="9805202at2"/>
<dbReference type="Proteomes" id="UP000198924">
    <property type="component" value="Unassembled WGS sequence"/>
</dbReference>
<dbReference type="InterPro" id="IPR004852">
    <property type="entry name" value="Di-haem_cyt_c_peroxidsae"/>
</dbReference>
<feature type="domain" description="Cytochrome c" evidence="18">
    <location>
        <begin position="334"/>
        <end position="437"/>
    </location>
</feature>
<name>A0A1I3UA13_9GAMM</name>
<evidence type="ECO:0000256" key="17">
    <source>
        <dbReference type="SAM" id="SignalP"/>
    </source>
</evidence>
<comment type="pathway">
    <text evidence="2">One-carbon metabolism; methylamine degradation.</text>
</comment>
<evidence type="ECO:0000256" key="11">
    <source>
        <dbReference type="ARBA" id="ARBA00023004"/>
    </source>
</evidence>
<feature type="disulfide bond" description="Redox-active" evidence="15">
    <location>
        <begin position="94"/>
        <end position="100"/>
    </location>
</feature>
<sequence length="675" mass="76072">MKKHVKTAIATFFSFLVISNSAFSFSGQGEPQTALPAAGYGELDFEAPKAGSYKLPVLGYAQNAKAVDTDDKSVRFHELFRGKYTLLNFMYTRCDDINGCPLSHVVFDRIKNRAAKDPLLAENLQMFSMSFDPEHDTPEVLKEMELGVHDHLMDHGDNSGHMEMGHDGHEGHHMPDNSAQNEVTWKYLTTHSYDELAPVLDAYNQSVIPKTDSDGKETGKFSHVLRVFLIDPELRIRNIYSVSFLHPDIIINDLKTLLMEYGVKANQTSDKQKDDIRIGARDSKEGYESKEYVTNSLSLQSRKGKETDLLRFVKNPPLGLPAVPQPEDNPITEDKIKLGKKLFFDRRLSLNDTQSCAMCHIPEQGFTSHELMTAIGFEGRSVRRNAPTIYNTAYLTKLFLDGRETSLEHQVWQPMLARNEMANPSFGAVIEKVKKLKDYNGLFEAAFDGQKASLMNIAKAISTYERTLVSGNSKFDRWYFNNEKNAMSESAIRGFKLFTGKAQCMSCHTIAKDHALFTDNGLHNTGIGWQRAMKKDSDTEKVQVAPGRYLNVRKEIIKSVGNEPEGDIGRYEITQNPDDRWKYRTPTLRNIALTAPYMHDGSLASLEDVVEFYNKGGFKNETQDPLIHPLNLTRSEMNDLVAFLKSLNGDNVAEIISDSFATPIGDHSNEHQDTP</sequence>
<evidence type="ECO:0000256" key="3">
    <source>
        <dbReference type="ARBA" id="ARBA00010996"/>
    </source>
</evidence>
<dbReference type="GO" id="GO:0004130">
    <property type="term" value="F:cytochrome-c peroxidase activity"/>
    <property type="evidence" value="ECO:0007669"/>
    <property type="project" value="TreeGrafter"/>
</dbReference>
<dbReference type="Pfam" id="PF02630">
    <property type="entry name" value="SCO1-SenC"/>
    <property type="match status" value="1"/>
</dbReference>
<keyword evidence="4" id="KW-0813">Transport</keyword>
<evidence type="ECO:0000256" key="1">
    <source>
        <dbReference type="ARBA" id="ARBA00004418"/>
    </source>
</evidence>
<comment type="subcellular location">
    <subcellularLocation>
        <location evidence="1">Periplasm</location>
    </subcellularLocation>
</comment>
<dbReference type="InterPro" id="IPR009056">
    <property type="entry name" value="Cyt_c-like_dom"/>
</dbReference>
<keyword evidence="11 16" id="KW-0408">Iron</keyword>
<dbReference type="PROSITE" id="PS51007">
    <property type="entry name" value="CYTC"/>
    <property type="match status" value="2"/>
</dbReference>
<evidence type="ECO:0000256" key="9">
    <source>
        <dbReference type="ARBA" id="ARBA00022982"/>
    </source>
</evidence>
<evidence type="ECO:0000256" key="10">
    <source>
        <dbReference type="ARBA" id="ARBA00023002"/>
    </source>
</evidence>
<accession>A0A1I3UA13</accession>
<feature type="chain" id="PRO_5011481674" description="Methylamine utilization protein MauG" evidence="17">
    <location>
        <begin position="25"/>
        <end position="675"/>
    </location>
</feature>
<dbReference type="PANTHER" id="PTHR30600:SF10">
    <property type="entry name" value="BLL6722 PROTEIN"/>
    <property type="match status" value="1"/>
</dbReference>
<dbReference type="GO" id="GO:0020037">
    <property type="term" value="F:heme binding"/>
    <property type="evidence" value="ECO:0007669"/>
    <property type="project" value="InterPro"/>
</dbReference>
<dbReference type="GO" id="GO:0042597">
    <property type="term" value="C:periplasmic space"/>
    <property type="evidence" value="ECO:0007669"/>
    <property type="project" value="UniProtKB-SubCell"/>
</dbReference>
<feature type="domain" description="Cytochrome c" evidence="18">
    <location>
        <begin position="489"/>
        <end position="648"/>
    </location>
</feature>
<comment type="function">
    <text evidence="12">Involved in methylamine metabolism. Essential for the maturation of the beta subunit of MADH, presumably via a step in the biosynthesis of tryptophan tryptophylquinone (TTQ), the cofactor of MADH.</text>
</comment>
<dbReference type="CDD" id="cd02968">
    <property type="entry name" value="SCO"/>
    <property type="match status" value="1"/>
</dbReference>
<evidence type="ECO:0000256" key="5">
    <source>
        <dbReference type="ARBA" id="ARBA00022617"/>
    </source>
</evidence>
<dbReference type="AlphaFoldDB" id="A0A1I3UA13"/>
<dbReference type="SUPFAM" id="SSF52833">
    <property type="entry name" value="Thioredoxin-like"/>
    <property type="match status" value="1"/>
</dbReference>
<keyword evidence="10" id="KW-0560">Oxidoreductase</keyword>
<dbReference type="RefSeq" id="WP_091711359.1">
    <property type="nucleotide sequence ID" value="NZ_FOSH01000001.1"/>
</dbReference>
<protein>
    <recommendedName>
        <fullName evidence="13">Methylamine utilization protein MauG</fullName>
    </recommendedName>
</protein>
<feature type="binding site" evidence="14">
    <location>
        <position position="94"/>
    </location>
    <ligand>
        <name>Cu cation</name>
        <dbReference type="ChEBI" id="CHEBI:23378"/>
    </ligand>
</feature>
<keyword evidence="15" id="KW-1015">Disulfide bond</keyword>
<keyword evidence="20" id="KW-1185">Reference proteome</keyword>
<dbReference type="Pfam" id="PF03150">
    <property type="entry name" value="CCP_MauG"/>
    <property type="match status" value="1"/>
</dbReference>
<dbReference type="InterPro" id="IPR003782">
    <property type="entry name" value="SCO1/SenC"/>
</dbReference>
<gene>
    <name evidence="19" type="ORF">SAMN04488079_101244</name>
</gene>
<evidence type="ECO:0000256" key="15">
    <source>
        <dbReference type="PIRSR" id="PIRSR603782-2"/>
    </source>
</evidence>
<dbReference type="FunFam" id="1.10.760.10:FF:000019">
    <property type="entry name" value="Di-heme cytochrome C peroxidase"/>
    <property type="match status" value="1"/>
</dbReference>